<evidence type="ECO:0000313" key="2">
    <source>
        <dbReference type="EMBL" id="OUS49311.1"/>
    </source>
</evidence>
<feature type="region of interest" description="Disordered" evidence="1">
    <location>
        <begin position="20"/>
        <end position="51"/>
    </location>
</feature>
<accession>A0A1Y5IIC2</accession>
<reference evidence="2" key="1">
    <citation type="submission" date="2017-04" db="EMBL/GenBank/DDBJ databases">
        <title>Population genomics of picophytoplankton unveils novel chromosome hypervariability.</title>
        <authorList>
            <consortium name="DOE Joint Genome Institute"/>
            <person name="Blanc-Mathieu R."/>
            <person name="Krasovec M."/>
            <person name="Hebrard M."/>
            <person name="Yau S."/>
            <person name="Desgranges E."/>
            <person name="Martin J."/>
            <person name="Schackwitz W."/>
            <person name="Kuo A."/>
            <person name="Salin G."/>
            <person name="Donnadieu C."/>
            <person name="Desdevises Y."/>
            <person name="Sanchez-Ferandin S."/>
            <person name="Moreau H."/>
            <person name="Rivals E."/>
            <person name="Grigoriev I.V."/>
            <person name="Grimsley N."/>
            <person name="Eyre-Walker A."/>
            <person name="Piganeau G."/>
        </authorList>
    </citation>
    <scope>NUCLEOTIDE SEQUENCE [LARGE SCALE GENOMIC DNA]</scope>
    <source>
        <strain evidence="2">RCC 1115</strain>
    </source>
</reference>
<proteinExistence type="predicted"/>
<dbReference type="eggNOG" id="ENOG502SVBR">
    <property type="taxonomic scope" value="Eukaryota"/>
</dbReference>
<gene>
    <name evidence="2" type="ORF">BE221DRAFT_65950</name>
</gene>
<organism evidence="2">
    <name type="scientific">Ostreococcus tauri</name>
    <name type="common">Marine green alga</name>
    <dbReference type="NCBI Taxonomy" id="70448"/>
    <lineage>
        <taxon>Eukaryota</taxon>
        <taxon>Viridiplantae</taxon>
        <taxon>Chlorophyta</taxon>
        <taxon>Mamiellophyceae</taxon>
        <taxon>Mamiellales</taxon>
        <taxon>Bathycoccaceae</taxon>
        <taxon>Ostreococcus</taxon>
    </lineage>
</organism>
<protein>
    <submittedName>
        <fullName evidence="2">Uncharacterized protein</fullName>
    </submittedName>
</protein>
<dbReference type="AlphaFoldDB" id="A0A1Y5IIC2"/>
<name>A0A1Y5IIC2_OSTTA</name>
<dbReference type="Proteomes" id="UP000195557">
    <property type="component" value="Unassembled WGS sequence"/>
</dbReference>
<evidence type="ECO:0000256" key="1">
    <source>
        <dbReference type="SAM" id="MobiDB-lite"/>
    </source>
</evidence>
<dbReference type="EMBL" id="KZ155771">
    <property type="protein sequence ID" value="OUS49311.1"/>
    <property type="molecule type" value="Genomic_DNA"/>
</dbReference>
<sequence>MRARGCVGAARVGARARASARANGRARTRARGGVEPGITGPSVRRGGCDVGDDGTSVDAVVSVEVTRASETRSRVRVRSRSAPGLLRSVAWALNGMDLIAHECAIATDAEGMVDMEFEVTERCGSSGTKQRAIEDEDLIRERLFDYLAQCSPNGEDVDAQERLEEDGVIIDNSKNSDSTYVAVRVPPGLTSDAILLYPIGNTFTGSGLVVKSGKLTKGVDHATGAASKTWEFDVVRNDDRKKLLPEQLQALMYTLALVCSPSSFGRSHAFTSR</sequence>